<keyword evidence="2" id="KW-1185">Reference proteome</keyword>
<name>A0A9N7YDM6_PLEPL</name>
<sequence length="100" mass="10606">MRLALPLRPPIHSGEASCLGKIAGGLVWPGLGNGLAIVPQEKHESHGQVTSITAIRASCTEGPRLSLSNPALCSQFMWQEKCEHGFGRTADQSTIITTGQ</sequence>
<gene>
    <name evidence="1" type="ORF">PLEPLA_LOCUS10393</name>
</gene>
<dbReference type="AlphaFoldDB" id="A0A9N7YDM6"/>
<proteinExistence type="predicted"/>
<reference evidence="1" key="1">
    <citation type="submission" date="2020-03" db="EMBL/GenBank/DDBJ databases">
        <authorList>
            <person name="Weist P."/>
        </authorList>
    </citation>
    <scope>NUCLEOTIDE SEQUENCE</scope>
</reference>
<accession>A0A9N7YDM6</accession>
<evidence type="ECO:0000313" key="2">
    <source>
        <dbReference type="Proteomes" id="UP001153269"/>
    </source>
</evidence>
<protein>
    <submittedName>
        <fullName evidence="1">Uncharacterized protein</fullName>
    </submittedName>
</protein>
<dbReference type="Proteomes" id="UP001153269">
    <property type="component" value="Unassembled WGS sequence"/>
</dbReference>
<dbReference type="EMBL" id="CADEAL010000587">
    <property type="protein sequence ID" value="CAB1422477.1"/>
    <property type="molecule type" value="Genomic_DNA"/>
</dbReference>
<evidence type="ECO:0000313" key="1">
    <source>
        <dbReference type="EMBL" id="CAB1422477.1"/>
    </source>
</evidence>
<organism evidence="1 2">
    <name type="scientific">Pleuronectes platessa</name>
    <name type="common">European plaice</name>
    <dbReference type="NCBI Taxonomy" id="8262"/>
    <lineage>
        <taxon>Eukaryota</taxon>
        <taxon>Metazoa</taxon>
        <taxon>Chordata</taxon>
        <taxon>Craniata</taxon>
        <taxon>Vertebrata</taxon>
        <taxon>Euteleostomi</taxon>
        <taxon>Actinopterygii</taxon>
        <taxon>Neopterygii</taxon>
        <taxon>Teleostei</taxon>
        <taxon>Neoteleostei</taxon>
        <taxon>Acanthomorphata</taxon>
        <taxon>Carangaria</taxon>
        <taxon>Pleuronectiformes</taxon>
        <taxon>Pleuronectoidei</taxon>
        <taxon>Pleuronectidae</taxon>
        <taxon>Pleuronectes</taxon>
    </lineage>
</organism>
<comment type="caution">
    <text evidence="1">The sequence shown here is derived from an EMBL/GenBank/DDBJ whole genome shotgun (WGS) entry which is preliminary data.</text>
</comment>